<organism evidence="3 4">
    <name type="scientific">Arthrobacter echini</name>
    <dbReference type="NCBI Taxonomy" id="1529066"/>
    <lineage>
        <taxon>Bacteria</taxon>
        <taxon>Bacillati</taxon>
        <taxon>Actinomycetota</taxon>
        <taxon>Actinomycetes</taxon>
        <taxon>Micrococcales</taxon>
        <taxon>Micrococcaceae</taxon>
        <taxon>Arthrobacter</taxon>
    </lineage>
</organism>
<evidence type="ECO:0000259" key="2">
    <source>
        <dbReference type="Pfam" id="PF04248"/>
    </source>
</evidence>
<dbReference type="Proteomes" id="UP000305233">
    <property type="component" value="Unassembled WGS sequence"/>
</dbReference>
<dbReference type="Pfam" id="PF04248">
    <property type="entry name" value="NTP_transf_9"/>
    <property type="match status" value="1"/>
</dbReference>
<dbReference type="Gene3D" id="2.170.150.40">
    <property type="entry name" value="Domain of unknown function (DUF427)"/>
    <property type="match status" value="1"/>
</dbReference>
<dbReference type="AlphaFoldDB" id="A0A4V3Z5A5"/>
<dbReference type="OrthoDB" id="285364at2"/>
<name>A0A4V3Z5A5_9MICC</name>
<reference evidence="3 4" key="1">
    <citation type="submission" date="2019-04" db="EMBL/GenBank/DDBJ databases">
        <authorList>
            <person name="Liu Q."/>
            <person name="Xin Y.-H."/>
        </authorList>
    </citation>
    <scope>NUCLEOTIDE SEQUENCE [LARGE SCALE GENOMIC DNA]</scope>
    <source>
        <strain evidence="3 4">AM23</strain>
    </source>
</reference>
<gene>
    <name evidence="3" type="ORF">E8P82_11075</name>
</gene>
<dbReference type="InterPro" id="IPR038694">
    <property type="entry name" value="DUF427_sf"/>
</dbReference>
<evidence type="ECO:0000313" key="4">
    <source>
        <dbReference type="Proteomes" id="UP000305233"/>
    </source>
</evidence>
<protein>
    <submittedName>
        <fullName evidence="3">DUF427 domain-containing protein</fullName>
    </submittedName>
</protein>
<dbReference type="PANTHER" id="PTHR43058">
    <property type="entry name" value="SLR0655 PROTEIN"/>
    <property type="match status" value="1"/>
</dbReference>
<dbReference type="EMBL" id="SSWH01000009">
    <property type="protein sequence ID" value="THJ65819.1"/>
    <property type="molecule type" value="Genomic_DNA"/>
</dbReference>
<dbReference type="InterPro" id="IPR007361">
    <property type="entry name" value="DUF427"/>
</dbReference>
<keyword evidence="4" id="KW-1185">Reference proteome</keyword>
<evidence type="ECO:0000313" key="3">
    <source>
        <dbReference type="EMBL" id="THJ65819.1"/>
    </source>
</evidence>
<comment type="caution">
    <text evidence="3">The sequence shown here is derived from an EMBL/GenBank/DDBJ whole genome shotgun (WGS) entry which is preliminary data.</text>
</comment>
<evidence type="ECO:0000256" key="1">
    <source>
        <dbReference type="SAM" id="MobiDB-lite"/>
    </source>
</evidence>
<dbReference type="RefSeq" id="WP_136454904.1">
    <property type="nucleotide sequence ID" value="NZ_SSWH01000009.1"/>
</dbReference>
<sequence>MTTPGSGKRVQPGPGQESVWDYPRPPRVERSSARIEVRFGGQLIAATSSAVRVLETSHPPVHYLPIEDFLPGVLKPVDGSTHCEFKGAAAYFDVVAGTARSPRGAWTYPRPVRGYEDLSTRAAIYPAQMDSCTVDGERVQAQEGGFYGGWITSMIAGPFKGGAGTWGW</sequence>
<feature type="region of interest" description="Disordered" evidence="1">
    <location>
        <begin position="1"/>
        <end position="26"/>
    </location>
</feature>
<feature type="domain" description="DUF427" evidence="2">
    <location>
        <begin position="35"/>
        <end position="126"/>
    </location>
</feature>
<accession>A0A4V3Z5A5</accession>
<proteinExistence type="predicted"/>
<dbReference type="PANTHER" id="PTHR43058:SF1">
    <property type="entry name" value="DUF427 DOMAIN-CONTAINING PROTEIN"/>
    <property type="match status" value="1"/>
</dbReference>